<evidence type="ECO:0000256" key="5">
    <source>
        <dbReference type="ARBA" id="ARBA00022840"/>
    </source>
</evidence>
<dbReference type="Pfam" id="PF01171">
    <property type="entry name" value="ATP_bind_3"/>
    <property type="match status" value="1"/>
</dbReference>
<dbReference type="GO" id="GO:0016879">
    <property type="term" value="F:ligase activity, forming carbon-nitrogen bonds"/>
    <property type="evidence" value="ECO:0007669"/>
    <property type="project" value="InterPro"/>
</dbReference>
<dbReference type="InterPro" id="IPR012094">
    <property type="entry name" value="tRNA_Ile_lys_synt"/>
</dbReference>
<organism evidence="8 9">
    <name type="scientific">Sulfuritalea hydrogenivorans sk43H</name>
    <dbReference type="NCBI Taxonomy" id="1223802"/>
    <lineage>
        <taxon>Bacteria</taxon>
        <taxon>Pseudomonadati</taxon>
        <taxon>Pseudomonadota</taxon>
        <taxon>Betaproteobacteria</taxon>
        <taxon>Nitrosomonadales</taxon>
        <taxon>Sterolibacteriaceae</taxon>
        <taxon>Sulfuritalea</taxon>
    </lineage>
</organism>
<name>W0SDK7_9PROT</name>
<evidence type="ECO:0000313" key="8">
    <source>
        <dbReference type="EMBL" id="BAO28850.1"/>
    </source>
</evidence>
<keyword evidence="3" id="KW-0819">tRNA processing</keyword>
<dbReference type="Pfam" id="PF09179">
    <property type="entry name" value="TilS"/>
    <property type="match status" value="1"/>
</dbReference>
<evidence type="ECO:0000256" key="2">
    <source>
        <dbReference type="ARBA" id="ARBA00022598"/>
    </source>
</evidence>
<dbReference type="PANTHER" id="PTHR43033">
    <property type="entry name" value="TRNA(ILE)-LYSIDINE SYNTHASE-RELATED"/>
    <property type="match status" value="1"/>
</dbReference>
<keyword evidence="1" id="KW-0963">Cytoplasm</keyword>
<evidence type="ECO:0000259" key="7">
    <source>
        <dbReference type="Pfam" id="PF09179"/>
    </source>
</evidence>
<dbReference type="SUPFAM" id="SSF52402">
    <property type="entry name" value="Adenine nucleotide alpha hydrolases-like"/>
    <property type="match status" value="1"/>
</dbReference>
<gene>
    <name evidence="8" type="ORF">SUTH_01049</name>
</gene>
<proteinExistence type="predicted"/>
<dbReference type="PANTHER" id="PTHR43033:SF1">
    <property type="entry name" value="TRNA(ILE)-LYSIDINE SYNTHASE-RELATED"/>
    <property type="match status" value="1"/>
</dbReference>
<dbReference type="KEGG" id="shd:SUTH_01049"/>
<keyword evidence="5" id="KW-0067">ATP-binding</keyword>
<reference evidence="8 9" key="1">
    <citation type="journal article" date="2014" name="Syst. Appl. Microbiol.">
        <title>Complete genomes of freshwater sulfur oxidizers Sulfuricella denitrificans skB26 and Sulfuritalea hydrogenivorans sk43H: genetic insights into the sulfur oxidation pathway of betaproteobacteria.</title>
        <authorList>
            <person name="Watanabe T."/>
            <person name="Kojima H."/>
            <person name="Fukui M."/>
        </authorList>
    </citation>
    <scope>NUCLEOTIDE SEQUENCE [LARGE SCALE GENOMIC DNA]</scope>
    <source>
        <strain evidence="8">DSM22779</strain>
    </source>
</reference>
<sequence length="169" mass="19620">MPESRGRVLRPLLGLPRDALQAYAEFHRLAWVEDESNADCRYTRNFLRHKVFPLIASRFPKAGQQLAAAASRFSEVDSLLEDLASLDLRGSPPEFPMSLGLFRDLPDTRSRNLLRAMLTWHQVQPPDECRLNEFVRQLRTTGNDRHPRIDLARYSLWCKAGHLHFKRQD</sequence>
<accession>W0SDK7</accession>
<dbReference type="SUPFAM" id="SSF82829">
    <property type="entry name" value="MesJ substrate recognition domain-like"/>
    <property type="match status" value="1"/>
</dbReference>
<evidence type="ECO:0000256" key="1">
    <source>
        <dbReference type="ARBA" id="ARBA00022490"/>
    </source>
</evidence>
<keyword evidence="9" id="KW-1185">Reference proteome</keyword>
<keyword evidence="2" id="KW-0436">Ligase</keyword>
<dbReference type="STRING" id="1223802.SUTH_01049"/>
<dbReference type="Gene3D" id="3.40.50.620">
    <property type="entry name" value="HUPs"/>
    <property type="match status" value="1"/>
</dbReference>
<dbReference type="EMBL" id="AP012547">
    <property type="protein sequence ID" value="BAO28850.1"/>
    <property type="molecule type" value="Genomic_DNA"/>
</dbReference>
<dbReference type="InterPro" id="IPR015262">
    <property type="entry name" value="tRNA_Ile_lys_synt_subst-bd"/>
</dbReference>
<evidence type="ECO:0000259" key="6">
    <source>
        <dbReference type="Pfam" id="PF01171"/>
    </source>
</evidence>
<dbReference type="InterPro" id="IPR011063">
    <property type="entry name" value="TilS/TtcA_N"/>
</dbReference>
<feature type="domain" description="tRNA(Ile)-lysidine/2-thiocytidine synthase N-terminal" evidence="6">
    <location>
        <begin position="5"/>
        <end position="50"/>
    </location>
</feature>
<evidence type="ECO:0000313" key="9">
    <source>
        <dbReference type="Proteomes" id="UP000031637"/>
    </source>
</evidence>
<dbReference type="InterPro" id="IPR014729">
    <property type="entry name" value="Rossmann-like_a/b/a_fold"/>
</dbReference>
<protein>
    <submittedName>
        <fullName evidence="8">Uncharacterized protein</fullName>
    </submittedName>
</protein>
<evidence type="ECO:0000256" key="4">
    <source>
        <dbReference type="ARBA" id="ARBA00022741"/>
    </source>
</evidence>
<dbReference type="GO" id="GO:0005737">
    <property type="term" value="C:cytoplasm"/>
    <property type="evidence" value="ECO:0007669"/>
    <property type="project" value="InterPro"/>
</dbReference>
<dbReference type="AlphaFoldDB" id="W0SDK7"/>
<dbReference type="GO" id="GO:0008033">
    <property type="term" value="P:tRNA processing"/>
    <property type="evidence" value="ECO:0007669"/>
    <property type="project" value="UniProtKB-KW"/>
</dbReference>
<dbReference type="HOGENOM" id="CLU_1577693_0_0_4"/>
<keyword evidence="4" id="KW-0547">Nucleotide-binding</keyword>
<evidence type="ECO:0000256" key="3">
    <source>
        <dbReference type="ARBA" id="ARBA00022694"/>
    </source>
</evidence>
<dbReference type="GO" id="GO:0005524">
    <property type="term" value="F:ATP binding"/>
    <property type="evidence" value="ECO:0007669"/>
    <property type="project" value="UniProtKB-KW"/>
</dbReference>
<feature type="domain" description="tRNA(Ile)-lysidine synthase substrate-binding" evidence="7">
    <location>
        <begin position="98"/>
        <end position="164"/>
    </location>
</feature>
<dbReference type="Proteomes" id="UP000031637">
    <property type="component" value="Chromosome"/>
</dbReference>
<dbReference type="Gene3D" id="1.20.59.20">
    <property type="match status" value="1"/>
</dbReference>